<dbReference type="Gene3D" id="2.40.50.1020">
    <property type="entry name" value="LytTr DNA-binding domain"/>
    <property type="match status" value="1"/>
</dbReference>
<dbReference type="SMART" id="SM00850">
    <property type="entry name" value="LytTR"/>
    <property type="match status" value="1"/>
</dbReference>
<sequence length="326" mass="37284">MYYFQSTALSLSLKKRILIFEIHHGMKSLPTLPLIADQPRFSLLDPVRNRIELIVFCSVFSFCFMYIFLPFNINMWYEGQHLPLVTFFGIFTGCGILGLTISQFLLAGWKIRRRLTNATYLFWLLGEIVLVASIVTLVDVLLTDTFFFTWSEFVSTLRYTALIMPLPYMISLLWFFSREKYRQLKSLENRVSQIPVPPAPVASTPVLPVILPDNCLQIKDEQGKTALSVHPAKLLMIKAEDNYVQVFYRNGTAVSKELVRVSLKKMETQLTANGFARAHRSYLVNLSKVVLFKKNSKGYFLQVEGMEDTPVPVSGTYLPVFQSAFG</sequence>
<dbReference type="InterPro" id="IPR046947">
    <property type="entry name" value="LytR-like"/>
</dbReference>
<feature type="domain" description="HTH LytTR-type" evidence="2">
    <location>
        <begin position="228"/>
        <end position="326"/>
    </location>
</feature>
<evidence type="ECO:0000313" key="4">
    <source>
        <dbReference type="Proteomes" id="UP000190367"/>
    </source>
</evidence>
<dbReference type="GO" id="GO:0003677">
    <property type="term" value="F:DNA binding"/>
    <property type="evidence" value="ECO:0007669"/>
    <property type="project" value="UniProtKB-KW"/>
</dbReference>
<dbReference type="STRING" id="634771.SAMN04488128_103684"/>
<keyword evidence="1" id="KW-1133">Transmembrane helix</keyword>
<reference evidence="4" key="1">
    <citation type="submission" date="2017-02" db="EMBL/GenBank/DDBJ databases">
        <authorList>
            <person name="Varghese N."/>
            <person name="Submissions S."/>
        </authorList>
    </citation>
    <scope>NUCLEOTIDE SEQUENCE [LARGE SCALE GENOMIC DNA]</scope>
    <source>
        <strain evidence="4">DSM 22224</strain>
    </source>
</reference>
<dbReference type="PROSITE" id="PS50930">
    <property type="entry name" value="HTH_LYTTR"/>
    <property type="match status" value="1"/>
</dbReference>
<feature type="transmembrane region" description="Helical" evidence="1">
    <location>
        <begin position="85"/>
        <end position="106"/>
    </location>
</feature>
<feature type="transmembrane region" description="Helical" evidence="1">
    <location>
        <begin position="118"/>
        <end position="137"/>
    </location>
</feature>
<name>A0A1T4SXC2_9BACT</name>
<dbReference type="PANTHER" id="PTHR37299:SF1">
    <property type="entry name" value="STAGE 0 SPORULATION PROTEIN A HOMOLOG"/>
    <property type="match status" value="1"/>
</dbReference>
<evidence type="ECO:0000313" key="3">
    <source>
        <dbReference type="EMBL" id="SKA32558.1"/>
    </source>
</evidence>
<accession>A0A1T4SXC2</accession>
<feature type="transmembrane region" description="Helical" evidence="1">
    <location>
        <begin position="53"/>
        <end position="73"/>
    </location>
</feature>
<keyword evidence="4" id="KW-1185">Reference proteome</keyword>
<dbReference type="Pfam" id="PF04397">
    <property type="entry name" value="LytTR"/>
    <property type="match status" value="1"/>
</dbReference>
<proteinExistence type="predicted"/>
<organism evidence="3 4">
    <name type="scientific">Chitinophaga eiseniae</name>
    <dbReference type="NCBI Taxonomy" id="634771"/>
    <lineage>
        <taxon>Bacteria</taxon>
        <taxon>Pseudomonadati</taxon>
        <taxon>Bacteroidota</taxon>
        <taxon>Chitinophagia</taxon>
        <taxon>Chitinophagales</taxon>
        <taxon>Chitinophagaceae</taxon>
        <taxon>Chitinophaga</taxon>
    </lineage>
</organism>
<keyword evidence="3" id="KW-0238">DNA-binding</keyword>
<protein>
    <submittedName>
        <fullName evidence="3">LytTr DNA-binding domain-containing protein</fullName>
    </submittedName>
</protein>
<keyword evidence="1" id="KW-0812">Transmembrane</keyword>
<dbReference type="PANTHER" id="PTHR37299">
    <property type="entry name" value="TRANSCRIPTIONAL REGULATOR-RELATED"/>
    <property type="match status" value="1"/>
</dbReference>
<feature type="transmembrane region" description="Helical" evidence="1">
    <location>
        <begin position="157"/>
        <end position="176"/>
    </location>
</feature>
<evidence type="ECO:0000259" key="2">
    <source>
        <dbReference type="PROSITE" id="PS50930"/>
    </source>
</evidence>
<keyword evidence="1" id="KW-0472">Membrane</keyword>
<evidence type="ECO:0000256" key="1">
    <source>
        <dbReference type="SAM" id="Phobius"/>
    </source>
</evidence>
<dbReference type="EMBL" id="FUWZ01000003">
    <property type="protein sequence ID" value="SKA32558.1"/>
    <property type="molecule type" value="Genomic_DNA"/>
</dbReference>
<dbReference type="InterPro" id="IPR007492">
    <property type="entry name" value="LytTR_DNA-bd_dom"/>
</dbReference>
<gene>
    <name evidence="3" type="ORF">SAMN04488128_103684</name>
</gene>
<dbReference type="AlphaFoldDB" id="A0A1T4SXC2"/>
<dbReference type="Proteomes" id="UP000190367">
    <property type="component" value="Unassembled WGS sequence"/>
</dbReference>
<dbReference type="GO" id="GO:0000156">
    <property type="term" value="F:phosphorelay response regulator activity"/>
    <property type="evidence" value="ECO:0007669"/>
    <property type="project" value="InterPro"/>
</dbReference>